<evidence type="ECO:0000313" key="8">
    <source>
        <dbReference type="Proteomes" id="UP000094869"/>
    </source>
</evidence>
<keyword evidence="3" id="KW-0269">Exonuclease</keyword>
<dbReference type="EMBL" id="MEHD01000008">
    <property type="protein sequence ID" value="ODR61021.1"/>
    <property type="molecule type" value="Genomic_DNA"/>
</dbReference>
<reference evidence="5 8" key="2">
    <citation type="submission" date="2016-08" db="EMBL/GenBank/DDBJ databases">
        <title>Characterization of Isolates of Eisenbergiella tayi Derived from Blood Cultures, Using Whole Genome Sequencing.</title>
        <authorList>
            <person name="Bernier A.-M."/>
            <person name="Burdz T."/>
            <person name="Wiebe D."/>
            <person name="Bernard K."/>
        </authorList>
    </citation>
    <scope>NUCLEOTIDE SEQUENCE [LARGE SCALE GENOMIC DNA]</scope>
    <source>
        <strain evidence="5 8">NML120146</strain>
    </source>
</reference>
<dbReference type="EMBL" id="MCGH01000005">
    <property type="protein sequence ID" value="ODM01889.1"/>
    <property type="molecule type" value="Genomic_DNA"/>
</dbReference>
<keyword evidence="1" id="KW-1133">Transmembrane helix</keyword>
<dbReference type="Proteomes" id="UP000094271">
    <property type="component" value="Unassembled WGS sequence"/>
</dbReference>
<dbReference type="InterPro" id="IPR005135">
    <property type="entry name" value="Endo/exonuclease/phosphatase"/>
</dbReference>
<dbReference type="AlphaFoldDB" id="A0A1E2ZZR0"/>
<proteinExistence type="predicted"/>
<evidence type="ECO:0000313" key="4">
    <source>
        <dbReference type="EMBL" id="ODR44689.1"/>
    </source>
</evidence>
<keyword evidence="8" id="KW-1185">Reference proteome</keyword>
<dbReference type="Proteomes" id="UP000094869">
    <property type="component" value="Unassembled WGS sequence"/>
</dbReference>
<reference evidence="4 7" key="3">
    <citation type="submission" date="2016-08" db="EMBL/GenBank/DDBJ databases">
        <authorList>
            <person name="Seilhamer J.J."/>
        </authorList>
    </citation>
    <scope>NUCLEOTIDE SEQUENCE [LARGE SCALE GENOMIC DNA]</scope>
    <source>
        <strain evidence="4 7">NML150140-1</strain>
    </source>
</reference>
<reference evidence="3 6" key="1">
    <citation type="submission" date="2016-07" db="EMBL/GenBank/DDBJ databases">
        <title>Characterization of isolates of Eisenbergiella tayi derived from blood cultures, using whole genome sequencing.</title>
        <authorList>
            <person name="Burdz T."/>
            <person name="Wiebe D."/>
            <person name="Huynh C."/>
            <person name="Bernard K."/>
        </authorList>
    </citation>
    <scope>NUCLEOTIDE SEQUENCE [LARGE SCALE GENOMIC DNA]</scope>
    <source>
        <strain evidence="3 6">NML 110608</strain>
    </source>
</reference>
<evidence type="ECO:0000313" key="5">
    <source>
        <dbReference type="EMBL" id="ODR61021.1"/>
    </source>
</evidence>
<evidence type="ECO:0000256" key="1">
    <source>
        <dbReference type="SAM" id="Phobius"/>
    </source>
</evidence>
<sequence>MAKSKKKKRIWLWVVLGIVAVLLLAVIGYVLYVMISYHRLPDDLALEIRQPTEGGEAGAEVSAGTDYEIMTYNIGFGAYTPDYSFFMDGGKSSVAKSRESVLETVSGAGGLAAGYDPDFMIYEEVDLDSTRSYHVNQYELLDGFFGSYYSDFAINYDSAFLMVPPWEPHGKSLAGIALYSKYPVTSGVRKSFPISTSFSKFLDLDRCYSISRIPVENGKELVIFAQHMSAYGNSDAIREAQISKLCGDMQAEYEKGNYVICGGDFNHDLKALGDVSEDRESWAYPFPREKLPEGFSFSIDLLGEEERASMPDSARNADMPYEVGVTYTVTLDGFIISDNIIMKEYENIHTGYQFSDHDPVRMVFSLK</sequence>
<keyword evidence="1" id="KW-0472">Membrane</keyword>
<dbReference type="PATRIC" id="fig|1432052.4.peg.6519"/>
<name>A0A1E2ZZR0_9FIRM</name>
<evidence type="ECO:0000259" key="2">
    <source>
        <dbReference type="Pfam" id="PF03372"/>
    </source>
</evidence>
<dbReference type="GO" id="GO:0004527">
    <property type="term" value="F:exonuclease activity"/>
    <property type="evidence" value="ECO:0007669"/>
    <property type="project" value="UniProtKB-KW"/>
</dbReference>
<dbReference type="SUPFAM" id="SSF56219">
    <property type="entry name" value="DNase I-like"/>
    <property type="match status" value="1"/>
</dbReference>
<dbReference type="InterPro" id="IPR036691">
    <property type="entry name" value="Endo/exonu/phosph_ase_sf"/>
</dbReference>
<keyword evidence="3" id="KW-0540">Nuclease</keyword>
<evidence type="ECO:0000313" key="7">
    <source>
        <dbReference type="Proteomes" id="UP000094271"/>
    </source>
</evidence>
<protein>
    <submittedName>
        <fullName evidence="3 4">Endonuclease</fullName>
    </submittedName>
</protein>
<keyword evidence="3" id="KW-0378">Hydrolase</keyword>
<dbReference type="EMBL" id="MEHA01000029">
    <property type="protein sequence ID" value="ODR44689.1"/>
    <property type="molecule type" value="Genomic_DNA"/>
</dbReference>
<comment type="caution">
    <text evidence="3">The sequence shown here is derived from an EMBL/GenBank/DDBJ whole genome shotgun (WGS) entry which is preliminary data.</text>
</comment>
<dbReference type="Gene3D" id="3.60.10.10">
    <property type="entry name" value="Endonuclease/exonuclease/phosphatase"/>
    <property type="match status" value="1"/>
</dbReference>
<accession>A0A1E2ZZR0</accession>
<organism evidence="3 6">
    <name type="scientific">Eisenbergiella tayi</name>
    <dbReference type="NCBI Taxonomy" id="1432052"/>
    <lineage>
        <taxon>Bacteria</taxon>
        <taxon>Bacillati</taxon>
        <taxon>Bacillota</taxon>
        <taxon>Clostridia</taxon>
        <taxon>Lachnospirales</taxon>
        <taxon>Lachnospiraceae</taxon>
        <taxon>Eisenbergiella</taxon>
    </lineage>
</organism>
<dbReference type="OrthoDB" id="7616949at2"/>
<feature type="domain" description="Endonuclease/exonuclease/phosphatase" evidence="2">
    <location>
        <begin position="70"/>
        <end position="268"/>
    </location>
</feature>
<dbReference type="Proteomes" id="UP000094067">
    <property type="component" value="Unassembled WGS sequence"/>
</dbReference>
<dbReference type="Pfam" id="PF03372">
    <property type="entry name" value="Exo_endo_phos"/>
    <property type="match status" value="1"/>
</dbReference>
<keyword evidence="3" id="KW-0255">Endonuclease</keyword>
<feature type="transmembrane region" description="Helical" evidence="1">
    <location>
        <begin position="12"/>
        <end position="35"/>
    </location>
</feature>
<keyword evidence="1" id="KW-0812">Transmembrane</keyword>
<dbReference type="RefSeq" id="WP_069155158.1">
    <property type="nucleotide sequence ID" value="NZ_DBFYTW010000081.1"/>
</dbReference>
<evidence type="ECO:0000313" key="6">
    <source>
        <dbReference type="Proteomes" id="UP000094067"/>
    </source>
</evidence>
<dbReference type="GO" id="GO:0004519">
    <property type="term" value="F:endonuclease activity"/>
    <property type="evidence" value="ECO:0007669"/>
    <property type="project" value="UniProtKB-KW"/>
</dbReference>
<gene>
    <name evidence="4" type="ORF">BEI59_27930</name>
    <name evidence="3" type="ORF">BEI61_05888</name>
    <name evidence="5" type="ORF">BEI63_02685</name>
</gene>
<evidence type="ECO:0000313" key="3">
    <source>
        <dbReference type="EMBL" id="ODM01889.1"/>
    </source>
</evidence>